<reference evidence="2 3" key="1">
    <citation type="submission" date="2024-03" db="EMBL/GenBank/DDBJ databases">
        <authorList>
            <person name="Gkanogiannis A."/>
            <person name="Becerra Lopez-Lavalle L."/>
        </authorList>
    </citation>
    <scope>NUCLEOTIDE SEQUENCE [LARGE SCALE GENOMIC DNA]</scope>
</reference>
<proteinExistence type="predicted"/>
<gene>
    <name evidence="2" type="ORF">CITCOLO1_LOCUS8780</name>
</gene>
<dbReference type="EMBL" id="OZ021737">
    <property type="protein sequence ID" value="CAK9316899.1"/>
    <property type="molecule type" value="Genomic_DNA"/>
</dbReference>
<evidence type="ECO:0000313" key="3">
    <source>
        <dbReference type="Proteomes" id="UP001642487"/>
    </source>
</evidence>
<sequence>MVMMGPHSQPRAQLHPPKASRLPCPRHSPKSPMTVIVDQSFDHDDDDDKGKNQASVELQKLPFCSFPKSESQLHSPVFSPIKADRLGRRPVELPFRLFSNMNVWTLN</sequence>
<evidence type="ECO:0000256" key="1">
    <source>
        <dbReference type="SAM" id="MobiDB-lite"/>
    </source>
</evidence>
<organism evidence="2 3">
    <name type="scientific">Citrullus colocynthis</name>
    <name type="common">colocynth</name>
    <dbReference type="NCBI Taxonomy" id="252529"/>
    <lineage>
        <taxon>Eukaryota</taxon>
        <taxon>Viridiplantae</taxon>
        <taxon>Streptophyta</taxon>
        <taxon>Embryophyta</taxon>
        <taxon>Tracheophyta</taxon>
        <taxon>Spermatophyta</taxon>
        <taxon>Magnoliopsida</taxon>
        <taxon>eudicotyledons</taxon>
        <taxon>Gunneridae</taxon>
        <taxon>Pentapetalae</taxon>
        <taxon>rosids</taxon>
        <taxon>fabids</taxon>
        <taxon>Cucurbitales</taxon>
        <taxon>Cucurbitaceae</taxon>
        <taxon>Benincaseae</taxon>
        <taxon>Citrullus</taxon>
    </lineage>
</organism>
<dbReference type="Proteomes" id="UP001642487">
    <property type="component" value="Chromosome 3"/>
</dbReference>
<keyword evidence="3" id="KW-1185">Reference proteome</keyword>
<feature type="region of interest" description="Disordered" evidence="1">
    <location>
        <begin position="1"/>
        <end position="33"/>
    </location>
</feature>
<accession>A0ABP0Y933</accession>
<evidence type="ECO:0000313" key="2">
    <source>
        <dbReference type="EMBL" id="CAK9316899.1"/>
    </source>
</evidence>
<protein>
    <submittedName>
        <fullName evidence="2">Uncharacterized protein</fullName>
    </submittedName>
</protein>
<name>A0ABP0Y933_9ROSI</name>